<evidence type="ECO:0000313" key="2">
    <source>
        <dbReference type="Proteomes" id="UP001319861"/>
    </source>
</evidence>
<proteinExistence type="predicted"/>
<accession>A0ABM7PWP4</accession>
<dbReference type="Gene3D" id="3.60.15.10">
    <property type="entry name" value="Ribonuclease Z/Hydroxyacylglutathione hydrolase-like"/>
    <property type="match status" value="1"/>
</dbReference>
<dbReference type="EMBL" id="AP024525">
    <property type="protein sequence ID" value="BCT76713.1"/>
    <property type="molecule type" value="Genomic_DNA"/>
</dbReference>
<evidence type="ECO:0000313" key="1">
    <source>
        <dbReference type="EMBL" id="BCT76713.1"/>
    </source>
</evidence>
<dbReference type="InterPro" id="IPR036866">
    <property type="entry name" value="RibonucZ/Hydroxyglut_hydro"/>
</dbReference>
<dbReference type="InterPro" id="IPR050114">
    <property type="entry name" value="UPF0173_UPF0282_UlaG_hydrolase"/>
</dbReference>
<sequence>MRMTKFTHACVRLEKPGTAEARGSGQRVLVIDPGNFSEVEEALAGAEAFLVTHEHPDHVDVPRVAAVLVADPGLQGWAPAKVAEQLKEAAPSCADRIHAAELDTEFEAAGFRIQTFGSQHALIHASIPVVANIGYLVDGELFHPGDSFTVPHGTDVSTLLVPIHAPWSKVGEVLDFLIAVRARRAYPIHNALLNERGTGLVEKHAERISALYGTSFAHLEPGESVEL</sequence>
<dbReference type="RefSeq" id="WP_229229498.1">
    <property type="nucleotide sequence ID" value="NZ_AP024525.1"/>
</dbReference>
<dbReference type="Proteomes" id="UP001319861">
    <property type="component" value="Chromosome"/>
</dbReference>
<dbReference type="SUPFAM" id="SSF56281">
    <property type="entry name" value="Metallo-hydrolase/oxidoreductase"/>
    <property type="match status" value="1"/>
</dbReference>
<gene>
    <name evidence="1" type="ORF">SCMU_25550</name>
</gene>
<dbReference type="PANTHER" id="PTHR43546">
    <property type="entry name" value="UPF0173 METAL-DEPENDENT HYDROLASE MJ1163-RELATED"/>
    <property type="match status" value="1"/>
</dbReference>
<name>A0ABM7PWP4_SINCY</name>
<reference evidence="1 2" key="1">
    <citation type="journal article" date="2021" name="J. Biosci. Bioeng.">
        <title>Identification and characterization of a chc gene cluster responsible for the aromatization pathway of cyclohexanecarboxylate degradation in Sinomonas cyclohexanicum ATCC 51369.</title>
        <authorList>
            <person name="Yamamoto T."/>
            <person name="Hasegawa Y."/>
            <person name="Lau P.C.K."/>
            <person name="Iwaki H."/>
        </authorList>
    </citation>
    <scope>NUCLEOTIDE SEQUENCE [LARGE SCALE GENOMIC DNA]</scope>
    <source>
        <strain evidence="1 2">ATCC 51369</strain>
    </source>
</reference>
<organism evidence="1 2">
    <name type="scientific">Sinomonas cyclohexanicum</name>
    <name type="common">Corynebacterium cyclohexanicum</name>
    <dbReference type="NCBI Taxonomy" id="322009"/>
    <lineage>
        <taxon>Bacteria</taxon>
        <taxon>Bacillati</taxon>
        <taxon>Actinomycetota</taxon>
        <taxon>Actinomycetes</taxon>
        <taxon>Micrococcales</taxon>
        <taxon>Micrococcaceae</taxon>
        <taxon>Sinomonas</taxon>
    </lineage>
</organism>
<keyword evidence="2" id="KW-1185">Reference proteome</keyword>
<dbReference type="PANTHER" id="PTHR43546:SF3">
    <property type="entry name" value="UPF0173 METAL-DEPENDENT HYDROLASE MJ1163"/>
    <property type="match status" value="1"/>
</dbReference>
<protein>
    <submittedName>
        <fullName evidence="1">MBL fold metallo-hydrolase</fullName>
    </submittedName>
</protein>
<dbReference type="Pfam" id="PF13483">
    <property type="entry name" value="Lactamase_B_3"/>
    <property type="match status" value="1"/>
</dbReference>